<reference evidence="2 3" key="1">
    <citation type="journal article" date="2020" name="Microorganisms">
        <title>Osmotic Adaptation and Compatible Solute Biosynthesis of Phototrophic Bacteria as Revealed from Genome Analyses.</title>
        <authorList>
            <person name="Imhoff J.F."/>
            <person name="Rahn T."/>
            <person name="Kunzel S."/>
            <person name="Keller A."/>
            <person name="Neulinger S.C."/>
        </authorList>
    </citation>
    <scope>NUCLEOTIDE SEQUENCE [LARGE SCALE GENOMIC DNA]</scope>
    <source>
        <strain evidence="2 3">DSM 15382</strain>
    </source>
</reference>
<dbReference type="Proteomes" id="UP000697995">
    <property type="component" value="Unassembled WGS sequence"/>
</dbReference>
<comment type="caution">
    <text evidence="2">The sequence shown here is derived from an EMBL/GenBank/DDBJ whole genome shotgun (WGS) entry which is preliminary data.</text>
</comment>
<evidence type="ECO:0000313" key="2">
    <source>
        <dbReference type="EMBL" id="MBK1659693.1"/>
    </source>
</evidence>
<feature type="domain" description="Transposase IS204/IS1001/IS1096/IS1165 DDE" evidence="1">
    <location>
        <begin position="87"/>
        <end position="179"/>
    </location>
</feature>
<name>A0ABS1CYT0_9PROT</name>
<dbReference type="NCBIfam" id="NF033550">
    <property type="entry name" value="transpos_ISL3"/>
    <property type="match status" value="1"/>
</dbReference>
<accession>A0ABS1CYT0</accession>
<proteinExistence type="predicted"/>
<dbReference type="InterPro" id="IPR047951">
    <property type="entry name" value="Transpos_ISL3"/>
</dbReference>
<sequence>MQVRRFRCVTAECPQRTFAEPLPAEVARRSAQRTARLDGLVQHLGIALGGRPGAGLAARLMLPVSRDTLLRVVRRLAPGKAGSVRVVGIDEWAWRRRQRYGTVLCDLERRCIVDLLPDRDQATVTAWLRAHPEVEVVARDRAGGFAGAVRAAAPKAIQVADRWHLMENASAAFLDVVRADLGAIRRALDSGSVNPDLLSAAERVQYESYLQRREANDVVRAMAAAGTPIKEIVRRTGRSRKLVRAVLRHAEDEVFRSRASSLEPWLPRLKALWDGGCRNAAELWRRLRDEGFGGCLRIVTEWATRRRRSEAPDGGATGSVPPTRTIARAMLAARESLPRAEAVMVAAIEAAVPALVTARDLIERFHRMLRSGTSAALPSWITEARASPVASFGRGIADDQAAVRAAMTEAWSNGVTEGSITKLKMLRRQMYGRGKLDLLRARLVAPIAAT</sequence>
<feature type="domain" description="Transposase IS204/IS1001/IS1096/IS1165 DDE" evidence="1">
    <location>
        <begin position="327"/>
        <end position="442"/>
    </location>
</feature>
<dbReference type="Pfam" id="PF01610">
    <property type="entry name" value="DDE_Tnp_ISL3"/>
    <property type="match status" value="2"/>
</dbReference>
<evidence type="ECO:0000313" key="3">
    <source>
        <dbReference type="Proteomes" id="UP000697995"/>
    </source>
</evidence>
<evidence type="ECO:0000259" key="1">
    <source>
        <dbReference type="Pfam" id="PF01610"/>
    </source>
</evidence>
<dbReference type="EMBL" id="NRSG01000117">
    <property type="protein sequence ID" value="MBK1659693.1"/>
    <property type="molecule type" value="Genomic_DNA"/>
</dbReference>
<protein>
    <submittedName>
        <fullName evidence="2">Transposase</fullName>
    </submittedName>
</protein>
<dbReference type="InterPro" id="IPR002560">
    <property type="entry name" value="Transposase_DDE"/>
</dbReference>
<dbReference type="PANTHER" id="PTHR33498:SF1">
    <property type="entry name" value="TRANSPOSASE FOR INSERTION SEQUENCE ELEMENT IS1557"/>
    <property type="match status" value="1"/>
</dbReference>
<gene>
    <name evidence="2" type="ORF">CKO45_15780</name>
</gene>
<keyword evidence="3" id="KW-1185">Reference proteome</keyword>
<organism evidence="2 3">
    <name type="scientific">Paracraurococcus ruber</name>
    <dbReference type="NCBI Taxonomy" id="77675"/>
    <lineage>
        <taxon>Bacteria</taxon>
        <taxon>Pseudomonadati</taxon>
        <taxon>Pseudomonadota</taxon>
        <taxon>Alphaproteobacteria</taxon>
        <taxon>Acetobacterales</taxon>
        <taxon>Roseomonadaceae</taxon>
        <taxon>Paracraurococcus</taxon>
    </lineage>
</organism>
<dbReference type="PANTHER" id="PTHR33498">
    <property type="entry name" value="TRANSPOSASE FOR INSERTION SEQUENCE ELEMENT IS1557"/>
    <property type="match status" value="1"/>
</dbReference>